<dbReference type="VEuPathDB" id="VectorBase:HLOH_064254"/>
<dbReference type="SUPFAM" id="SSF53335">
    <property type="entry name" value="S-adenosyl-L-methionine-dependent methyltransferases"/>
    <property type="match status" value="1"/>
</dbReference>
<organism evidence="1 2">
    <name type="scientific">Haemaphysalis longicornis</name>
    <name type="common">Bush tick</name>
    <dbReference type="NCBI Taxonomy" id="44386"/>
    <lineage>
        <taxon>Eukaryota</taxon>
        <taxon>Metazoa</taxon>
        <taxon>Ecdysozoa</taxon>
        <taxon>Arthropoda</taxon>
        <taxon>Chelicerata</taxon>
        <taxon>Arachnida</taxon>
        <taxon>Acari</taxon>
        <taxon>Parasitiformes</taxon>
        <taxon>Ixodida</taxon>
        <taxon>Ixodoidea</taxon>
        <taxon>Ixodidae</taxon>
        <taxon>Haemaphysalinae</taxon>
        <taxon>Haemaphysalis</taxon>
    </lineage>
</organism>
<dbReference type="InterPro" id="IPR029063">
    <property type="entry name" value="SAM-dependent_MTases_sf"/>
</dbReference>
<keyword evidence="2" id="KW-1185">Reference proteome</keyword>
<accession>A0A9J6GGZ6</accession>
<dbReference type="AlphaFoldDB" id="A0A9J6GGZ6"/>
<comment type="caution">
    <text evidence="1">The sequence shown here is derived from an EMBL/GenBank/DDBJ whole genome shotgun (WGS) entry which is preliminary data.</text>
</comment>
<evidence type="ECO:0000313" key="2">
    <source>
        <dbReference type="Proteomes" id="UP000821853"/>
    </source>
</evidence>
<evidence type="ECO:0000313" key="1">
    <source>
        <dbReference type="EMBL" id="KAH9377718.1"/>
    </source>
</evidence>
<protein>
    <recommendedName>
        <fullName evidence="3">Juvenile hormone acid methyltransferase</fullName>
    </recommendedName>
</protein>
<sequence>MLDFARENNADPKIEYRTLDLSKDDDVLRFSVEHGPFQRVYSFITLHWLADQLQALRNIETLMAPRAECFLVFSYTMSVFDLFETMIRSSRWEKYSDLLQRCIPPTNGMHETGALRSYLAKLVSGTNLIPLSCEVVRSPMTIGCTKESAVDIFLLLNPVYPLLNDDEKAELREFTEGFIKSVKEGPSWDVKKREQSLLVIHAYKPEV</sequence>
<dbReference type="Proteomes" id="UP000821853">
    <property type="component" value="Unassembled WGS sequence"/>
</dbReference>
<proteinExistence type="predicted"/>
<evidence type="ECO:0008006" key="3">
    <source>
        <dbReference type="Google" id="ProtNLM"/>
    </source>
</evidence>
<dbReference type="OMA" id="IHWTADQ"/>
<dbReference type="EMBL" id="JABSTR010000008">
    <property type="protein sequence ID" value="KAH9377718.1"/>
    <property type="molecule type" value="Genomic_DNA"/>
</dbReference>
<name>A0A9J6GGZ6_HAELO</name>
<reference evidence="1 2" key="1">
    <citation type="journal article" date="2020" name="Cell">
        <title>Large-Scale Comparative Analyses of Tick Genomes Elucidate Their Genetic Diversity and Vector Capacities.</title>
        <authorList>
            <consortium name="Tick Genome and Microbiome Consortium (TIGMIC)"/>
            <person name="Jia N."/>
            <person name="Wang J."/>
            <person name="Shi W."/>
            <person name="Du L."/>
            <person name="Sun Y."/>
            <person name="Zhan W."/>
            <person name="Jiang J.F."/>
            <person name="Wang Q."/>
            <person name="Zhang B."/>
            <person name="Ji P."/>
            <person name="Bell-Sakyi L."/>
            <person name="Cui X.M."/>
            <person name="Yuan T.T."/>
            <person name="Jiang B.G."/>
            <person name="Yang W.F."/>
            <person name="Lam T.T."/>
            <person name="Chang Q.C."/>
            <person name="Ding S.J."/>
            <person name="Wang X.J."/>
            <person name="Zhu J.G."/>
            <person name="Ruan X.D."/>
            <person name="Zhao L."/>
            <person name="Wei J.T."/>
            <person name="Ye R.Z."/>
            <person name="Que T.C."/>
            <person name="Du C.H."/>
            <person name="Zhou Y.H."/>
            <person name="Cheng J.X."/>
            <person name="Dai P.F."/>
            <person name="Guo W.B."/>
            <person name="Han X.H."/>
            <person name="Huang E.J."/>
            <person name="Li L.F."/>
            <person name="Wei W."/>
            <person name="Gao Y.C."/>
            <person name="Liu J.Z."/>
            <person name="Shao H.Z."/>
            <person name="Wang X."/>
            <person name="Wang C.C."/>
            <person name="Yang T.C."/>
            <person name="Huo Q.B."/>
            <person name="Li W."/>
            <person name="Chen H.Y."/>
            <person name="Chen S.E."/>
            <person name="Zhou L.G."/>
            <person name="Ni X.B."/>
            <person name="Tian J.H."/>
            <person name="Sheng Y."/>
            <person name="Liu T."/>
            <person name="Pan Y.S."/>
            <person name="Xia L.Y."/>
            <person name="Li J."/>
            <person name="Zhao F."/>
            <person name="Cao W.C."/>
        </authorList>
    </citation>
    <scope>NUCLEOTIDE SEQUENCE [LARGE SCALE GENOMIC DNA]</scope>
    <source>
        <strain evidence="1">HaeL-2018</strain>
    </source>
</reference>
<dbReference type="Gene3D" id="3.40.50.150">
    <property type="entry name" value="Vaccinia Virus protein VP39"/>
    <property type="match status" value="1"/>
</dbReference>
<dbReference type="OrthoDB" id="66144at2759"/>
<gene>
    <name evidence="1" type="ORF">HPB48_001305</name>
</gene>